<dbReference type="GO" id="GO:0097367">
    <property type="term" value="F:carbohydrate derivative binding"/>
    <property type="evidence" value="ECO:0007669"/>
    <property type="project" value="InterPro"/>
</dbReference>
<keyword evidence="3" id="KW-0804">Transcription</keyword>
<dbReference type="AlphaFoldDB" id="A0AAW8TRZ7"/>
<keyword evidence="2" id="KW-0238">DNA-binding</keyword>
<keyword evidence="1" id="KW-0805">Transcription regulation</keyword>
<dbReference type="EMBL" id="JARQBJ010000001">
    <property type="protein sequence ID" value="MDT2809073.1"/>
    <property type="molecule type" value="Genomic_DNA"/>
</dbReference>
<sequence>MHFSDIINQHYEELNEVDLSMGKFILNDAPQVTLMSTNEFAKACHSSKSSVIRFAQKLGFTGFSELRNYLKWQHDPSEMKQQHSFKERVFEDAKRTITYLQENEWLPIYRYLEDTQHVYLLATGVTQQSQAAELQRLLLLIGKPAQLIPASSQSNEFKRIVERLTEKDLIFVLSLSGENRHLANVLNILSIHNSTTVSITNMQNNWLSGRADYSLYASSSRNPNPDDWWLQTASSFFLLIEAFAFGYMDFRRGQDHEDVRF</sequence>
<dbReference type="InterPro" id="IPR000281">
    <property type="entry name" value="HTH_RpiR"/>
</dbReference>
<dbReference type="Pfam" id="PF01380">
    <property type="entry name" value="SIS"/>
    <property type="match status" value="1"/>
</dbReference>
<evidence type="ECO:0000259" key="4">
    <source>
        <dbReference type="PROSITE" id="PS51071"/>
    </source>
</evidence>
<dbReference type="GO" id="GO:1901135">
    <property type="term" value="P:carbohydrate derivative metabolic process"/>
    <property type="evidence" value="ECO:0007669"/>
    <property type="project" value="InterPro"/>
</dbReference>
<dbReference type="GO" id="GO:0003700">
    <property type="term" value="F:DNA-binding transcription factor activity"/>
    <property type="evidence" value="ECO:0007669"/>
    <property type="project" value="InterPro"/>
</dbReference>
<evidence type="ECO:0000256" key="1">
    <source>
        <dbReference type="ARBA" id="ARBA00023015"/>
    </source>
</evidence>
<dbReference type="InterPro" id="IPR009057">
    <property type="entry name" value="Homeodomain-like_sf"/>
</dbReference>
<feature type="domain" description="HTH rpiR-type" evidence="4">
    <location>
        <begin position="1"/>
        <end position="77"/>
    </location>
</feature>
<dbReference type="InterPro" id="IPR046348">
    <property type="entry name" value="SIS_dom_sf"/>
</dbReference>
<dbReference type="PROSITE" id="PS51071">
    <property type="entry name" value="HTH_RPIR"/>
    <property type="match status" value="1"/>
</dbReference>
<dbReference type="RefSeq" id="WP_118340790.1">
    <property type="nucleotide sequence ID" value="NZ_CABJBY010000006.1"/>
</dbReference>
<dbReference type="InterPro" id="IPR036388">
    <property type="entry name" value="WH-like_DNA-bd_sf"/>
</dbReference>
<dbReference type="Pfam" id="PF01418">
    <property type="entry name" value="HTH_6"/>
    <property type="match status" value="1"/>
</dbReference>
<dbReference type="SUPFAM" id="SSF53697">
    <property type="entry name" value="SIS domain"/>
    <property type="match status" value="1"/>
</dbReference>
<organism evidence="5 6">
    <name type="scientific">Enterococcus asini</name>
    <dbReference type="NCBI Taxonomy" id="57732"/>
    <lineage>
        <taxon>Bacteria</taxon>
        <taxon>Bacillati</taxon>
        <taxon>Bacillota</taxon>
        <taxon>Bacilli</taxon>
        <taxon>Lactobacillales</taxon>
        <taxon>Enterococcaceae</taxon>
        <taxon>Enterococcus</taxon>
    </lineage>
</organism>
<dbReference type="CDD" id="cd05013">
    <property type="entry name" value="SIS_RpiR"/>
    <property type="match status" value="1"/>
</dbReference>
<dbReference type="Gene3D" id="3.40.50.10490">
    <property type="entry name" value="Glucose-6-phosphate isomerase like protein, domain 1"/>
    <property type="match status" value="1"/>
</dbReference>
<dbReference type="Proteomes" id="UP001256711">
    <property type="component" value="Unassembled WGS sequence"/>
</dbReference>
<dbReference type="Gene3D" id="1.10.10.10">
    <property type="entry name" value="Winged helix-like DNA-binding domain superfamily/Winged helix DNA-binding domain"/>
    <property type="match status" value="1"/>
</dbReference>
<comment type="caution">
    <text evidence="5">The sequence shown here is derived from an EMBL/GenBank/DDBJ whole genome shotgun (WGS) entry which is preliminary data.</text>
</comment>
<dbReference type="InterPro" id="IPR035472">
    <property type="entry name" value="RpiR-like_SIS"/>
</dbReference>
<gene>
    <name evidence="5" type="ORF">P7H43_01015</name>
</gene>
<evidence type="ECO:0000256" key="2">
    <source>
        <dbReference type="ARBA" id="ARBA00023125"/>
    </source>
</evidence>
<reference evidence="5" key="1">
    <citation type="submission" date="2023-03" db="EMBL/GenBank/DDBJ databases">
        <authorList>
            <person name="Shen W."/>
            <person name="Cai J."/>
        </authorList>
    </citation>
    <scope>NUCLEOTIDE SEQUENCE</scope>
    <source>
        <strain evidence="5">B226-2</strain>
    </source>
</reference>
<dbReference type="InterPro" id="IPR001347">
    <property type="entry name" value="SIS_dom"/>
</dbReference>
<name>A0AAW8TRZ7_9ENTE</name>
<dbReference type="GO" id="GO:0003677">
    <property type="term" value="F:DNA binding"/>
    <property type="evidence" value="ECO:0007669"/>
    <property type="project" value="UniProtKB-KW"/>
</dbReference>
<proteinExistence type="predicted"/>
<evidence type="ECO:0000256" key="3">
    <source>
        <dbReference type="ARBA" id="ARBA00023163"/>
    </source>
</evidence>
<evidence type="ECO:0000313" key="6">
    <source>
        <dbReference type="Proteomes" id="UP001256711"/>
    </source>
</evidence>
<dbReference type="SUPFAM" id="SSF46689">
    <property type="entry name" value="Homeodomain-like"/>
    <property type="match status" value="1"/>
</dbReference>
<protein>
    <submittedName>
        <fullName evidence="5">MurR/RpiR family transcriptional regulator</fullName>
    </submittedName>
</protein>
<dbReference type="InterPro" id="IPR047640">
    <property type="entry name" value="RpiR-like"/>
</dbReference>
<accession>A0AAW8TRZ7</accession>
<evidence type="ECO:0000313" key="5">
    <source>
        <dbReference type="EMBL" id="MDT2809073.1"/>
    </source>
</evidence>
<dbReference type="PANTHER" id="PTHR30514">
    <property type="entry name" value="GLUCOKINASE"/>
    <property type="match status" value="1"/>
</dbReference>
<dbReference type="PANTHER" id="PTHR30514:SF1">
    <property type="entry name" value="HTH-TYPE TRANSCRIPTIONAL REGULATOR HEXR-RELATED"/>
    <property type="match status" value="1"/>
</dbReference>